<name>A0ABU6SAY1_9FABA</name>
<organism evidence="2 3">
    <name type="scientific">Stylosanthes scabra</name>
    <dbReference type="NCBI Taxonomy" id="79078"/>
    <lineage>
        <taxon>Eukaryota</taxon>
        <taxon>Viridiplantae</taxon>
        <taxon>Streptophyta</taxon>
        <taxon>Embryophyta</taxon>
        <taxon>Tracheophyta</taxon>
        <taxon>Spermatophyta</taxon>
        <taxon>Magnoliopsida</taxon>
        <taxon>eudicotyledons</taxon>
        <taxon>Gunneridae</taxon>
        <taxon>Pentapetalae</taxon>
        <taxon>rosids</taxon>
        <taxon>fabids</taxon>
        <taxon>Fabales</taxon>
        <taxon>Fabaceae</taxon>
        <taxon>Papilionoideae</taxon>
        <taxon>50 kb inversion clade</taxon>
        <taxon>dalbergioids sensu lato</taxon>
        <taxon>Dalbergieae</taxon>
        <taxon>Pterocarpus clade</taxon>
        <taxon>Stylosanthes</taxon>
    </lineage>
</organism>
<dbReference type="PANTHER" id="PTHR35463:SF10">
    <property type="entry name" value="TRANSMEMBRANE PROTEIN"/>
    <property type="match status" value="1"/>
</dbReference>
<comment type="caution">
    <text evidence="2">The sequence shown here is derived from an EMBL/GenBank/DDBJ whole genome shotgun (WGS) entry which is preliminary data.</text>
</comment>
<feature type="compositionally biased region" description="Basic and acidic residues" evidence="1">
    <location>
        <begin position="134"/>
        <end position="152"/>
    </location>
</feature>
<feature type="region of interest" description="Disordered" evidence="1">
    <location>
        <begin position="1"/>
        <end position="42"/>
    </location>
</feature>
<sequence>MGVNLAPKFFPFAEGTDDPPSESFQPTAPDEGGQHINQNNYPEKPLLSRILMDTLSLLRKSQESSWEKFKTVIHDLQMQFSPPNLDFRGGDDGGPSNVKGKMMDAAEKSFGTSKETVKETARSAGKAVGGAIHKTTEKVTHTDSQKESQAEL</sequence>
<evidence type="ECO:0000256" key="1">
    <source>
        <dbReference type="SAM" id="MobiDB-lite"/>
    </source>
</evidence>
<accession>A0ABU6SAY1</accession>
<reference evidence="2 3" key="1">
    <citation type="journal article" date="2023" name="Plants (Basel)">
        <title>Bridging the Gap: Combining Genomics and Transcriptomics Approaches to Understand Stylosanthes scabra, an Orphan Legume from the Brazilian Caatinga.</title>
        <authorList>
            <person name="Ferreira-Neto J.R.C."/>
            <person name="da Silva M.D."/>
            <person name="Binneck E."/>
            <person name="de Melo N.F."/>
            <person name="da Silva R.H."/>
            <person name="de Melo A.L.T.M."/>
            <person name="Pandolfi V."/>
            <person name="Bustamante F.O."/>
            <person name="Brasileiro-Vidal A.C."/>
            <person name="Benko-Iseppon A.M."/>
        </authorList>
    </citation>
    <scope>NUCLEOTIDE SEQUENCE [LARGE SCALE GENOMIC DNA]</scope>
    <source>
        <tissue evidence="2">Leaves</tissue>
    </source>
</reference>
<keyword evidence="3" id="KW-1185">Reference proteome</keyword>
<gene>
    <name evidence="2" type="ORF">PIB30_029648</name>
</gene>
<dbReference type="PANTHER" id="PTHR35463">
    <property type="entry name" value="TRANSMEMBRANE PROTEIN"/>
    <property type="match status" value="1"/>
</dbReference>
<feature type="region of interest" description="Disordered" evidence="1">
    <location>
        <begin position="80"/>
        <end position="152"/>
    </location>
</feature>
<protein>
    <submittedName>
        <fullName evidence="2">Uncharacterized protein</fullName>
    </submittedName>
</protein>
<evidence type="ECO:0000313" key="2">
    <source>
        <dbReference type="EMBL" id="MED6133596.1"/>
    </source>
</evidence>
<dbReference type="EMBL" id="JASCZI010060536">
    <property type="protein sequence ID" value="MED6133596.1"/>
    <property type="molecule type" value="Genomic_DNA"/>
</dbReference>
<evidence type="ECO:0000313" key="3">
    <source>
        <dbReference type="Proteomes" id="UP001341840"/>
    </source>
</evidence>
<dbReference type="Proteomes" id="UP001341840">
    <property type="component" value="Unassembled WGS sequence"/>
</dbReference>
<proteinExistence type="predicted"/>